<dbReference type="InterPro" id="IPR013601">
    <property type="entry name" value="FAE1_typ3_polyketide_synth"/>
</dbReference>
<organism evidence="11 12">
    <name type="scientific">Perilla frutescens var. hirtella</name>
    <name type="common">Perilla citriodora</name>
    <name type="synonym">Perilla setoyensis</name>
    <dbReference type="NCBI Taxonomy" id="608512"/>
    <lineage>
        <taxon>Eukaryota</taxon>
        <taxon>Viridiplantae</taxon>
        <taxon>Streptophyta</taxon>
        <taxon>Embryophyta</taxon>
        <taxon>Tracheophyta</taxon>
        <taxon>Spermatophyta</taxon>
        <taxon>Magnoliopsida</taxon>
        <taxon>eudicotyledons</taxon>
        <taxon>Gunneridae</taxon>
        <taxon>Pentapetalae</taxon>
        <taxon>asterids</taxon>
        <taxon>lamiids</taxon>
        <taxon>Lamiales</taxon>
        <taxon>Lamiaceae</taxon>
        <taxon>Nepetoideae</taxon>
        <taxon>Elsholtzieae</taxon>
        <taxon>Perilla</taxon>
    </lineage>
</organism>
<dbReference type="CDD" id="cd00831">
    <property type="entry name" value="CHS_like"/>
    <property type="match status" value="1"/>
</dbReference>
<keyword evidence="12" id="KW-1185">Reference proteome</keyword>
<dbReference type="PANTHER" id="PTHR31561">
    <property type="entry name" value="3-KETOACYL-COA SYNTHASE"/>
    <property type="match status" value="1"/>
</dbReference>
<feature type="active site" evidence="7">
    <location>
        <position position="376"/>
    </location>
</feature>
<dbReference type="GO" id="GO:0009922">
    <property type="term" value="F:fatty acid elongase activity"/>
    <property type="evidence" value="ECO:0007669"/>
    <property type="project" value="UniProtKB-EC"/>
</dbReference>
<dbReference type="EMBL" id="SDAM02001008">
    <property type="protein sequence ID" value="KAH6823046.1"/>
    <property type="molecule type" value="Genomic_DNA"/>
</dbReference>
<feature type="active site" evidence="7">
    <location>
        <position position="182"/>
    </location>
</feature>
<dbReference type="InterPro" id="IPR013747">
    <property type="entry name" value="ACP_syn_III_C"/>
</dbReference>
<dbReference type="SUPFAM" id="SSF53901">
    <property type="entry name" value="Thiolase-like"/>
    <property type="match status" value="1"/>
</dbReference>
<evidence type="ECO:0000256" key="5">
    <source>
        <dbReference type="ARBA" id="ARBA00047375"/>
    </source>
</evidence>
<dbReference type="EC" id="2.3.1.-" evidence="6"/>
<dbReference type="Gene3D" id="3.40.47.10">
    <property type="match status" value="1"/>
</dbReference>
<keyword evidence="8" id="KW-0472">Membrane</keyword>
<keyword evidence="3 6" id="KW-0808">Transferase</keyword>
<evidence type="ECO:0000256" key="2">
    <source>
        <dbReference type="ARBA" id="ARBA00005531"/>
    </source>
</evidence>
<gene>
    <name evidence="11" type="ORF">C2S53_002040</name>
</gene>
<keyword evidence="8" id="KW-1133">Transmembrane helix</keyword>
<dbReference type="Proteomes" id="UP001190926">
    <property type="component" value="Unassembled WGS sequence"/>
</dbReference>
<dbReference type="Pfam" id="PF08392">
    <property type="entry name" value="FAE1_CUT1_RppA"/>
    <property type="match status" value="1"/>
</dbReference>
<evidence type="ECO:0000256" key="6">
    <source>
        <dbReference type="PIRNR" id="PIRNR036417"/>
    </source>
</evidence>
<feature type="domain" description="FAE" evidence="9">
    <location>
        <begin position="44"/>
        <end position="322"/>
    </location>
</feature>
<comment type="caution">
    <text evidence="11">The sequence shown here is derived from an EMBL/GenBank/DDBJ whole genome shotgun (WGS) entry which is preliminary data.</text>
</comment>
<dbReference type="InterPro" id="IPR016039">
    <property type="entry name" value="Thiolase-like"/>
</dbReference>
<comment type="pathway">
    <text evidence="1 6">Lipid metabolism; fatty acid biosynthesis.</text>
</comment>
<feature type="active site" evidence="7">
    <location>
        <position position="259"/>
    </location>
</feature>
<evidence type="ECO:0000256" key="3">
    <source>
        <dbReference type="ARBA" id="ARBA00022679"/>
    </source>
</evidence>
<dbReference type="GO" id="GO:0016020">
    <property type="term" value="C:membrane"/>
    <property type="evidence" value="ECO:0007669"/>
    <property type="project" value="InterPro"/>
</dbReference>
<feature type="domain" description="Beta-ketoacyl-[acyl-carrier-protein] synthase III C-terminal" evidence="10">
    <location>
        <begin position="343"/>
        <end position="421"/>
    </location>
</feature>
<evidence type="ECO:0000256" key="1">
    <source>
        <dbReference type="ARBA" id="ARBA00005194"/>
    </source>
</evidence>
<evidence type="ECO:0000256" key="7">
    <source>
        <dbReference type="PIRSR" id="PIRSR036417-1"/>
    </source>
</evidence>
<proteinExistence type="inferred from homology"/>
<evidence type="ECO:0000256" key="8">
    <source>
        <dbReference type="SAM" id="Phobius"/>
    </source>
</evidence>
<evidence type="ECO:0000313" key="11">
    <source>
        <dbReference type="EMBL" id="KAH6823046.1"/>
    </source>
</evidence>
<reference evidence="11 12" key="1">
    <citation type="journal article" date="2021" name="Nat. Commun.">
        <title>Incipient diploidization of the medicinal plant Perilla within 10,000 years.</title>
        <authorList>
            <person name="Zhang Y."/>
            <person name="Shen Q."/>
            <person name="Leng L."/>
            <person name="Zhang D."/>
            <person name="Chen S."/>
            <person name="Shi Y."/>
            <person name="Ning Z."/>
            <person name="Chen S."/>
        </authorList>
    </citation>
    <scope>NUCLEOTIDE SEQUENCE [LARGE SCALE GENOMIC DNA]</scope>
    <source>
        <strain evidence="12">cv. PC099</strain>
    </source>
</reference>
<dbReference type="PIRSF" id="PIRSF036417">
    <property type="entry name" value="3-ktacl-CoA_syn"/>
    <property type="match status" value="1"/>
</dbReference>
<evidence type="ECO:0000256" key="4">
    <source>
        <dbReference type="ARBA" id="ARBA00023315"/>
    </source>
</evidence>
<sequence>MLLPKLNPPFISEIVNHTNFIPTLLLPISLLIISLIIFTKEPWRRVFLVDFSCYKPPESQKCSRETFLDAAKNHGYSDESLSFMAKVVRGSGIGDSTYLPQNIQSDVPLNLSIEAARNESEMVVLGTIDSLLAKTKVECSEIGILIVNCTVFNAIPSLSSIIVNRYKLRENICCYNLTGMGCSASLLAAGLAKQLLQVHKNTCALIVSTENTTCGVYDGEDPSKLILNSLFRLGGSAILFSNKPSHRSNYELLHAVHTHTASSDVCYKSIYKEEDSHGISGITVTKSLLIAATSAVEQNLRKLGFLILPLSELLLVAKNRFIRRLRPGKMELYVPKFNRCAEHFLPHVGGKPVLEALRKKLGFCGGDMEASRMTLHRFGNTSSSSIWYELAYVEAKGRVKKGDRVWQIAFGAGFKCSSVILSALRDVTLMSDIDVYPLDLDTSSLPYFD</sequence>
<accession>A0AAD4P1T8</accession>
<keyword evidence="4 6" id="KW-0012">Acyltransferase</keyword>
<evidence type="ECO:0000259" key="10">
    <source>
        <dbReference type="Pfam" id="PF08541"/>
    </source>
</evidence>
<dbReference type="GO" id="GO:0006633">
    <property type="term" value="P:fatty acid biosynthetic process"/>
    <property type="evidence" value="ECO:0007669"/>
    <property type="project" value="InterPro"/>
</dbReference>
<comment type="catalytic activity">
    <reaction evidence="5">
        <text>a very-long-chain acyl-CoA + malonyl-CoA + H(+) = a very-long-chain 3-oxoacyl-CoA + CO2 + CoA</text>
        <dbReference type="Rhea" id="RHEA:32727"/>
        <dbReference type="ChEBI" id="CHEBI:15378"/>
        <dbReference type="ChEBI" id="CHEBI:16526"/>
        <dbReference type="ChEBI" id="CHEBI:57287"/>
        <dbReference type="ChEBI" id="CHEBI:57384"/>
        <dbReference type="ChEBI" id="CHEBI:90725"/>
        <dbReference type="ChEBI" id="CHEBI:90736"/>
        <dbReference type="EC" id="2.3.1.199"/>
    </reaction>
</comment>
<evidence type="ECO:0000259" key="9">
    <source>
        <dbReference type="Pfam" id="PF08392"/>
    </source>
</evidence>
<feature type="active site" evidence="7">
    <location>
        <position position="380"/>
    </location>
</feature>
<feature type="active site" evidence="7">
    <location>
        <position position="347"/>
    </location>
</feature>
<dbReference type="AlphaFoldDB" id="A0AAD4P1T8"/>
<feature type="transmembrane region" description="Helical" evidence="8">
    <location>
        <begin position="20"/>
        <end position="38"/>
    </location>
</feature>
<dbReference type="InterPro" id="IPR012392">
    <property type="entry name" value="3-ktacl-CoA_syn"/>
</dbReference>
<evidence type="ECO:0000313" key="12">
    <source>
        <dbReference type="Proteomes" id="UP001190926"/>
    </source>
</evidence>
<feature type="active site" evidence="7">
    <location>
        <position position="343"/>
    </location>
</feature>
<dbReference type="Pfam" id="PF08541">
    <property type="entry name" value="ACP_syn_III_C"/>
    <property type="match status" value="1"/>
</dbReference>
<name>A0AAD4P1T8_PERFH</name>
<keyword evidence="8" id="KW-0812">Transmembrane</keyword>
<comment type="similarity">
    <text evidence="2 6">Belongs to the thiolase-like superfamily. Chalcone/stilbene synthases family.</text>
</comment>
<protein>
    <recommendedName>
        <fullName evidence="6">3-ketoacyl-CoA synthase</fullName>
        <ecNumber evidence="6">2.3.1.-</ecNumber>
    </recommendedName>
</protein>